<accession>A0A7V2T1E5</accession>
<keyword evidence="1" id="KW-1133">Transmembrane helix</keyword>
<reference evidence="2" key="1">
    <citation type="journal article" date="2020" name="mSystems">
        <title>Genome- and Community-Level Interaction Insights into Carbon Utilization and Element Cycling Functions of Hydrothermarchaeota in Hydrothermal Sediment.</title>
        <authorList>
            <person name="Zhou Z."/>
            <person name="Liu Y."/>
            <person name="Xu W."/>
            <person name="Pan J."/>
            <person name="Luo Z.H."/>
            <person name="Li M."/>
        </authorList>
    </citation>
    <scope>NUCLEOTIDE SEQUENCE [LARGE SCALE GENOMIC DNA]</scope>
    <source>
        <strain evidence="2">HyVt-493</strain>
    </source>
</reference>
<gene>
    <name evidence="2" type="ORF">ENJ51_02390</name>
</gene>
<keyword evidence="1" id="KW-0812">Transmembrane</keyword>
<evidence type="ECO:0000256" key="1">
    <source>
        <dbReference type="SAM" id="Phobius"/>
    </source>
</evidence>
<sequence>MNLPIFPLLQRGNAYRAFYEVQISTFILQVIWIIYLGTLAAEIVRAIATIRMRSHAEAWEKSFLQKDGVIKLNYACFITI</sequence>
<proteinExistence type="predicted"/>
<organism evidence="2">
    <name type="scientific">Leucothrix mucor</name>
    <dbReference type="NCBI Taxonomy" id="45248"/>
    <lineage>
        <taxon>Bacteria</taxon>
        <taxon>Pseudomonadati</taxon>
        <taxon>Pseudomonadota</taxon>
        <taxon>Gammaproteobacteria</taxon>
        <taxon>Thiotrichales</taxon>
        <taxon>Thiotrichaceae</taxon>
        <taxon>Leucothrix</taxon>
    </lineage>
</organism>
<dbReference type="Proteomes" id="UP000885750">
    <property type="component" value="Unassembled WGS sequence"/>
</dbReference>
<evidence type="ECO:0000313" key="2">
    <source>
        <dbReference type="EMBL" id="HFC91644.1"/>
    </source>
</evidence>
<dbReference type="AlphaFoldDB" id="A0A7V2T1E5"/>
<protein>
    <submittedName>
        <fullName evidence="2">Uncharacterized protein</fullName>
    </submittedName>
</protein>
<name>A0A7V2T1E5_LEUMU</name>
<dbReference type="EMBL" id="DRMS01000093">
    <property type="protein sequence ID" value="HFC91644.1"/>
    <property type="molecule type" value="Genomic_DNA"/>
</dbReference>
<keyword evidence="1" id="KW-0472">Membrane</keyword>
<comment type="caution">
    <text evidence="2">The sequence shown here is derived from an EMBL/GenBank/DDBJ whole genome shotgun (WGS) entry which is preliminary data.</text>
</comment>
<feature type="transmembrane region" description="Helical" evidence="1">
    <location>
        <begin position="23"/>
        <end position="44"/>
    </location>
</feature>